<evidence type="ECO:0000256" key="1">
    <source>
        <dbReference type="SAM" id="MobiDB-lite"/>
    </source>
</evidence>
<evidence type="ECO:0000256" key="2">
    <source>
        <dbReference type="SAM" id="Phobius"/>
    </source>
</evidence>
<feature type="region of interest" description="Disordered" evidence="1">
    <location>
        <begin position="1"/>
        <end position="247"/>
    </location>
</feature>
<keyword evidence="2" id="KW-1133">Transmembrane helix</keyword>
<reference evidence="3 4" key="1">
    <citation type="submission" date="2019-06" db="EMBL/GenBank/DDBJ databases">
        <title>Description of Kitasatospora acidophila sp. nov. isolated from pine grove soil, and reclassification of Streptomyces novaecaesareae to Kitasatospora novaeceasareae comb. nov.</title>
        <authorList>
            <person name="Kim M.J."/>
        </authorList>
    </citation>
    <scope>NUCLEOTIDE SEQUENCE [LARGE SCALE GENOMIC DNA]</scope>
    <source>
        <strain evidence="3 4">MMS16-CNU292</strain>
    </source>
</reference>
<protein>
    <submittedName>
        <fullName evidence="3">Uncharacterized protein</fullName>
    </submittedName>
</protein>
<keyword evidence="2" id="KW-0472">Membrane</keyword>
<dbReference type="AlphaFoldDB" id="A0A540WEG5"/>
<comment type="caution">
    <text evidence="3">The sequence shown here is derived from an EMBL/GenBank/DDBJ whole genome shotgun (WGS) entry which is preliminary data.</text>
</comment>
<feature type="compositionally biased region" description="Low complexity" evidence="1">
    <location>
        <begin position="52"/>
        <end position="75"/>
    </location>
</feature>
<feature type="transmembrane region" description="Helical" evidence="2">
    <location>
        <begin position="433"/>
        <end position="451"/>
    </location>
</feature>
<evidence type="ECO:0000313" key="3">
    <source>
        <dbReference type="EMBL" id="TQF07416.1"/>
    </source>
</evidence>
<dbReference type="Proteomes" id="UP000319103">
    <property type="component" value="Unassembled WGS sequence"/>
</dbReference>
<name>A0A540WEG5_9ACTN</name>
<organism evidence="3 4">
    <name type="scientific">Kitasatospora acidiphila</name>
    <dbReference type="NCBI Taxonomy" id="2567942"/>
    <lineage>
        <taxon>Bacteria</taxon>
        <taxon>Bacillati</taxon>
        <taxon>Actinomycetota</taxon>
        <taxon>Actinomycetes</taxon>
        <taxon>Kitasatosporales</taxon>
        <taxon>Streptomycetaceae</taxon>
        <taxon>Kitasatospora</taxon>
    </lineage>
</organism>
<feature type="transmembrane region" description="Helical" evidence="2">
    <location>
        <begin position="294"/>
        <end position="313"/>
    </location>
</feature>
<accession>A0A540WEG5</accession>
<feature type="compositionally biased region" description="Gly residues" evidence="1">
    <location>
        <begin position="143"/>
        <end position="153"/>
    </location>
</feature>
<keyword evidence="2" id="KW-0812">Transmembrane</keyword>
<dbReference type="OrthoDB" id="4337269at2"/>
<sequence>MGAARTGAGAAGRCAGADRRHQRQRQVHPAQAGRRDRAAEPGPDRAVRAAGLRARTVPARAAVRCRRLPLPAGADPRAERPGGGRAGRLLAGAVRDRRPGRHPAQPALQGQLPEGGRRPGTARRGRRAAAGRGLDRARPGRPDGAGRGGGRTRGAGRHGALRGPRSESPRRADHRRLPGPRRAGDGASGPRHGSSSARRQREDATAGRRRRTARTAARRPGVQAAGRRHGTATGGRRALGRAAAPAARRLRTGAHPGGQAGGGAGEFDDPAAEGAGMTALTRYQLELLLRSQRWLPPFLGYALLLAIGVQTGSPLLDSLGVNAALLVPVTAWYARSALTADPPQARAVLVAARGAARVQLAALLAALLTGLLLAVLGTAAVWALSGPTTNVPGHEVPVPAALLAGLLAAVTCVLTGLVVGALCHRPVLLRTGYGMLGALGLSVLLLVLPGSPANRAMRALVTGSRLARVELPLLGLVAAAVLAALVGAGSAWLAGRRSE</sequence>
<feature type="transmembrane region" description="Helical" evidence="2">
    <location>
        <begin position="396"/>
        <end position="421"/>
    </location>
</feature>
<evidence type="ECO:0000313" key="4">
    <source>
        <dbReference type="Proteomes" id="UP000319103"/>
    </source>
</evidence>
<proteinExistence type="predicted"/>
<dbReference type="EMBL" id="VIGB01000003">
    <property type="protein sequence ID" value="TQF07416.1"/>
    <property type="molecule type" value="Genomic_DNA"/>
</dbReference>
<feature type="compositionally biased region" description="Low complexity" evidence="1">
    <location>
        <begin position="1"/>
        <end position="15"/>
    </location>
</feature>
<keyword evidence="4" id="KW-1185">Reference proteome</keyword>
<gene>
    <name evidence="3" type="ORF">E6W39_17670</name>
</gene>
<feature type="compositionally biased region" description="Basic and acidic residues" evidence="1">
    <location>
        <begin position="33"/>
        <end position="47"/>
    </location>
</feature>
<feature type="compositionally biased region" description="Basic residues" evidence="1">
    <location>
        <begin position="207"/>
        <end position="217"/>
    </location>
</feature>
<feature type="compositionally biased region" description="Low complexity" evidence="1">
    <location>
        <begin position="234"/>
        <end position="247"/>
    </location>
</feature>
<feature type="transmembrane region" description="Helical" evidence="2">
    <location>
        <begin position="358"/>
        <end position="384"/>
    </location>
</feature>
<feature type="compositionally biased region" description="Basic residues" evidence="1">
    <location>
        <begin position="120"/>
        <end position="129"/>
    </location>
</feature>
<feature type="transmembrane region" description="Helical" evidence="2">
    <location>
        <begin position="471"/>
        <end position="494"/>
    </location>
</feature>